<dbReference type="CDD" id="cd17618">
    <property type="entry name" value="REC_OmpR_PhoB"/>
    <property type="match status" value="1"/>
</dbReference>
<keyword evidence="4" id="KW-0963">Cytoplasm</keyword>
<dbReference type="SMART" id="SM00448">
    <property type="entry name" value="REC"/>
    <property type="match status" value="1"/>
</dbReference>
<dbReference type="RefSeq" id="WP_011462902.1">
    <property type="nucleotide sequence ID" value="NC_007908.1"/>
</dbReference>
<dbReference type="InterPro" id="IPR001789">
    <property type="entry name" value="Sig_transdc_resp-reg_receiver"/>
</dbReference>
<dbReference type="SMART" id="SM00862">
    <property type="entry name" value="Trans_reg_C"/>
    <property type="match status" value="1"/>
</dbReference>
<feature type="domain" description="Response regulatory" evidence="15">
    <location>
        <begin position="6"/>
        <end position="122"/>
    </location>
</feature>
<dbReference type="PANTHER" id="PTHR48111:SF40">
    <property type="entry name" value="PHOSPHATE REGULON TRANSCRIPTIONAL REGULATORY PROTEIN PHOB"/>
    <property type="match status" value="1"/>
</dbReference>
<comment type="subcellular location">
    <subcellularLocation>
        <location evidence="1">Cytoplasm</location>
    </subcellularLocation>
</comment>
<dbReference type="NCBIfam" id="TIGR02154">
    <property type="entry name" value="PhoB"/>
    <property type="match status" value="1"/>
</dbReference>
<dbReference type="Gene3D" id="6.10.250.690">
    <property type="match status" value="1"/>
</dbReference>
<keyword evidence="6" id="KW-0592">Phosphate transport</keyword>
<accession>Q221H4</accession>
<keyword evidence="11" id="KW-0804">Transcription</keyword>
<feature type="domain" description="OmpR/PhoB-type" evidence="16">
    <location>
        <begin position="131"/>
        <end position="228"/>
    </location>
</feature>
<evidence type="ECO:0000259" key="16">
    <source>
        <dbReference type="PROSITE" id="PS51755"/>
    </source>
</evidence>
<keyword evidence="10" id="KW-0010">Activator</keyword>
<comment type="function">
    <text evidence="12">This protein is a positive regulator for the phosphate regulon. Transcription of this operon is positively regulated by PhoB and PhoR when phosphate is limited.</text>
</comment>
<dbReference type="GO" id="GO:0000976">
    <property type="term" value="F:transcription cis-regulatory region binding"/>
    <property type="evidence" value="ECO:0007669"/>
    <property type="project" value="TreeGrafter"/>
</dbReference>
<keyword evidence="7" id="KW-0902">Two-component regulatory system</keyword>
<dbReference type="eggNOG" id="COG0745">
    <property type="taxonomic scope" value="Bacteria"/>
</dbReference>
<keyword evidence="3" id="KW-0813">Transport</keyword>
<evidence type="ECO:0000256" key="1">
    <source>
        <dbReference type="ARBA" id="ARBA00004496"/>
    </source>
</evidence>
<dbReference type="InterPro" id="IPR001867">
    <property type="entry name" value="OmpR/PhoB-type_DNA-bd"/>
</dbReference>
<evidence type="ECO:0000259" key="15">
    <source>
        <dbReference type="PROSITE" id="PS50110"/>
    </source>
</evidence>
<evidence type="ECO:0000256" key="6">
    <source>
        <dbReference type="ARBA" id="ARBA00022592"/>
    </source>
</evidence>
<dbReference type="InterPro" id="IPR039420">
    <property type="entry name" value="WalR-like"/>
</dbReference>
<evidence type="ECO:0000256" key="3">
    <source>
        <dbReference type="ARBA" id="ARBA00022448"/>
    </source>
</evidence>
<dbReference type="CDD" id="cd00383">
    <property type="entry name" value="trans_reg_C"/>
    <property type="match status" value="1"/>
</dbReference>
<dbReference type="InterPro" id="IPR011879">
    <property type="entry name" value="Sig_transdc_resp-reg_PhoB"/>
</dbReference>
<dbReference type="OrthoDB" id="9802426at2"/>
<reference evidence="18" key="1">
    <citation type="submission" date="2006-02" db="EMBL/GenBank/DDBJ databases">
        <title>Complete sequence of chromosome of Rhodoferax ferrireducens DSM 15236.</title>
        <authorList>
            <person name="Copeland A."/>
            <person name="Lucas S."/>
            <person name="Lapidus A."/>
            <person name="Barry K."/>
            <person name="Detter J.C."/>
            <person name="Glavina del Rio T."/>
            <person name="Hammon N."/>
            <person name="Israni S."/>
            <person name="Pitluck S."/>
            <person name="Brettin T."/>
            <person name="Bruce D."/>
            <person name="Han C."/>
            <person name="Tapia R."/>
            <person name="Gilna P."/>
            <person name="Kiss H."/>
            <person name="Schmutz J."/>
            <person name="Larimer F."/>
            <person name="Land M."/>
            <person name="Kyrpides N."/>
            <person name="Ivanova N."/>
            <person name="Richardson P."/>
        </authorList>
    </citation>
    <scope>NUCLEOTIDE SEQUENCE [LARGE SCALE GENOMIC DNA]</scope>
    <source>
        <strain evidence="18">ATCC BAA-621 / DSM 15236 / T118</strain>
    </source>
</reference>
<dbReference type="STRING" id="338969.Rfer_0578"/>
<dbReference type="PROSITE" id="PS51755">
    <property type="entry name" value="OMPR_PHOB"/>
    <property type="match status" value="1"/>
</dbReference>
<gene>
    <name evidence="17" type="ordered locus">Rfer_0578</name>
</gene>
<dbReference type="Proteomes" id="UP000008332">
    <property type="component" value="Chromosome"/>
</dbReference>
<evidence type="ECO:0000256" key="4">
    <source>
        <dbReference type="ARBA" id="ARBA00022490"/>
    </source>
</evidence>
<keyword evidence="9 14" id="KW-0238">DNA-binding</keyword>
<evidence type="ECO:0000313" key="18">
    <source>
        <dbReference type="Proteomes" id="UP000008332"/>
    </source>
</evidence>
<dbReference type="PANTHER" id="PTHR48111">
    <property type="entry name" value="REGULATOR OF RPOS"/>
    <property type="match status" value="1"/>
</dbReference>
<dbReference type="Gene3D" id="3.40.50.2300">
    <property type="match status" value="1"/>
</dbReference>
<dbReference type="Gene3D" id="1.10.10.10">
    <property type="entry name" value="Winged helix-like DNA-binding domain superfamily/Winged helix DNA-binding domain"/>
    <property type="match status" value="1"/>
</dbReference>
<organism evidence="17 18">
    <name type="scientific">Albidiferax ferrireducens (strain ATCC BAA-621 / DSM 15236 / T118)</name>
    <name type="common">Rhodoferax ferrireducens</name>
    <dbReference type="NCBI Taxonomy" id="338969"/>
    <lineage>
        <taxon>Bacteria</taxon>
        <taxon>Pseudomonadati</taxon>
        <taxon>Pseudomonadota</taxon>
        <taxon>Betaproteobacteria</taxon>
        <taxon>Burkholderiales</taxon>
        <taxon>Comamonadaceae</taxon>
        <taxon>Rhodoferax</taxon>
    </lineage>
</organism>
<evidence type="ECO:0000256" key="11">
    <source>
        <dbReference type="ARBA" id="ARBA00023163"/>
    </source>
</evidence>
<keyword evidence="18" id="KW-1185">Reference proteome</keyword>
<dbReference type="Pfam" id="PF00072">
    <property type="entry name" value="Response_reg"/>
    <property type="match status" value="1"/>
</dbReference>
<keyword evidence="5 13" id="KW-0597">Phosphoprotein</keyword>
<dbReference type="EMBL" id="CP000267">
    <property type="protein sequence ID" value="ABD68329.1"/>
    <property type="molecule type" value="Genomic_DNA"/>
</dbReference>
<name>Q221H4_ALBFT</name>
<dbReference type="GO" id="GO:0006355">
    <property type="term" value="P:regulation of DNA-templated transcription"/>
    <property type="evidence" value="ECO:0007669"/>
    <property type="project" value="InterPro"/>
</dbReference>
<feature type="DNA-binding region" description="OmpR/PhoB-type" evidence="14">
    <location>
        <begin position="131"/>
        <end position="228"/>
    </location>
</feature>
<evidence type="ECO:0000256" key="13">
    <source>
        <dbReference type="PROSITE-ProRule" id="PRU00169"/>
    </source>
</evidence>
<dbReference type="PROSITE" id="PS50110">
    <property type="entry name" value="RESPONSE_REGULATORY"/>
    <property type="match status" value="1"/>
</dbReference>
<dbReference type="SUPFAM" id="SSF52172">
    <property type="entry name" value="CheY-like"/>
    <property type="match status" value="1"/>
</dbReference>
<dbReference type="InterPro" id="IPR036388">
    <property type="entry name" value="WH-like_DNA-bd_sf"/>
</dbReference>
<evidence type="ECO:0000313" key="17">
    <source>
        <dbReference type="EMBL" id="ABD68329.1"/>
    </source>
</evidence>
<keyword evidence="8" id="KW-0805">Transcription regulation</keyword>
<evidence type="ECO:0000256" key="8">
    <source>
        <dbReference type="ARBA" id="ARBA00023015"/>
    </source>
</evidence>
<evidence type="ECO:0000256" key="7">
    <source>
        <dbReference type="ARBA" id="ARBA00023012"/>
    </source>
</evidence>
<feature type="modified residue" description="4-aspartylphosphate" evidence="13">
    <location>
        <position position="55"/>
    </location>
</feature>
<evidence type="ECO:0000256" key="5">
    <source>
        <dbReference type="ARBA" id="ARBA00022553"/>
    </source>
</evidence>
<dbReference type="GO" id="GO:0032993">
    <property type="term" value="C:protein-DNA complex"/>
    <property type="evidence" value="ECO:0007669"/>
    <property type="project" value="TreeGrafter"/>
</dbReference>
<dbReference type="KEGG" id="rfr:Rfer_0578"/>
<evidence type="ECO:0000256" key="14">
    <source>
        <dbReference type="PROSITE-ProRule" id="PRU01091"/>
    </source>
</evidence>
<dbReference type="InterPro" id="IPR011006">
    <property type="entry name" value="CheY-like_superfamily"/>
</dbReference>
<evidence type="ECO:0000256" key="2">
    <source>
        <dbReference type="ARBA" id="ARBA00013332"/>
    </source>
</evidence>
<protein>
    <recommendedName>
        <fullName evidence="2">Phosphate regulon transcriptional regulatory protein PhoB</fullName>
    </recommendedName>
</protein>
<dbReference type="AlphaFoldDB" id="Q221H4"/>
<evidence type="ECO:0000256" key="10">
    <source>
        <dbReference type="ARBA" id="ARBA00023159"/>
    </source>
</evidence>
<dbReference type="GO" id="GO:0005829">
    <property type="term" value="C:cytosol"/>
    <property type="evidence" value="ECO:0007669"/>
    <property type="project" value="TreeGrafter"/>
</dbReference>
<dbReference type="HOGENOM" id="CLU_000445_30_4_4"/>
<dbReference type="InterPro" id="IPR016032">
    <property type="entry name" value="Sig_transdc_resp-reg_C-effctor"/>
</dbReference>
<dbReference type="GO" id="GO:0006817">
    <property type="term" value="P:phosphate ion transport"/>
    <property type="evidence" value="ECO:0007669"/>
    <property type="project" value="UniProtKB-KW"/>
</dbReference>
<dbReference type="SUPFAM" id="SSF46894">
    <property type="entry name" value="C-terminal effector domain of the bipartite response regulators"/>
    <property type="match status" value="1"/>
</dbReference>
<proteinExistence type="predicted"/>
<evidence type="ECO:0000256" key="12">
    <source>
        <dbReference type="ARBA" id="ARBA00024735"/>
    </source>
</evidence>
<sequence>MRQQPGVLIVEDEPAIAELIAVNLRHNGFRPTWAMDSASAQRELDAVLPDVILLDWMLPGESGLALAKRWRAHPRTKAIPIIMLTARGDETDRVAGLDAGADDYIAKPFSTKELLARMRAVLRRRAPEQVGGVVSVGALSLDTATYRVTFAGQPLKLGPTEFKLLQYLMSHAERVHSRGQLLDKVWGDHVFIEERTVDVHVKRLREALGAQAGQMVETVRGAGYRLTAQSIQAAPVQASA</sequence>
<dbReference type="GO" id="GO:0000156">
    <property type="term" value="F:phosphorelay response regulator activity"/>
    <property type="evidence" value="ECO:0007669"/>
    <property type="project" value="InterPro"/>
</dbReference>
<dbReference type="Pfam" id="PF00486">
    <property type="entry name" value="Trans_reg_C"/>
    <property type="match status" value="1"/>
</dbReference>
<evidence type="ECO:0000256" key="9">
    <source>
        <dbReference type="ARBA" id="ARBA00023125"/>
    </source>
</evidence>